<reference evidence="1" key="1">
    <citation type="journal article" date="2020" name="Nat. Commun.">
        <title>Large-scale genome sequencing of mycorrhizal fungi provides insights into the early evolution of symbiotic traits.</title>
        <authorList>
            <person name="Miyauchi S."/>
            <person name="Kiss E."/>
            <person name="Kuo A."/>
            <person name="Drula E."/>
            <person name="Kohler A."/>
            <person name="Sanchez-Garcia M."/>
            <person name="Morin E."/>
            <person name="Andreopoulos B."/>
            <person name="Barry K.W."/>
            <person name="Bonito G."/>
            <person name="Buee M."/>
            <person name="Carver A."/>
            <person name="Chen C."/>
            <person name="Cichocki N."/>
            <person name="Clum A."/>
            <person name="Culley D."/>
            <person name="Crous P.W."/>
            <person name="Fauchery L."/>
            <person name="Girlanda M."/>
            <person name="Hayes R.D."/>
            <person name="Keri Z."/>
            <person name="LaButti K."/>
            <person name="Lipzen A."/>
            <person name="Lombard V."/>
            <person name="Magnuson J."/>
            <person name="Maillard F."/>
            <person name="Murat C."/>
            <person name="Nolan M."/>
            <person name="Ohm R.A."/>
            <person name="Pangilinan J."/>
            <person name="Pereira M.F."/>
            <person name="Perotto S."/>
            <person name="Peter M."/>
            <person name="Pfister S."/>
            <person name="Riley R."/>
            <person name="Sitrit Y."/>
            <person name="Stielow J.B."/>
            <person name="Szollosi G."/>
            <person name="Zifcakova L."/>
            <person name="Stursova M."/>
            <person name="Spatafora J.W."/>
            <person name="Tedersoo L."/>
            <person name="Vaario L.M."/>
            <person name="Yamada A."/>
            <person name="Yan M."/>
            <person name="Wang P."/>
            <person name="Xu J."/>
            <person name="Bruns T."/>
            <person name="Baldrian P."/>
            <person name="Vilgalys R."/>
            <person name="Dunand C."/>
            <person name="Henrissat B."/>
            <person name="Grigoriev I.V."/>
            <person name="Hibbett D."/>
            <person name="Nagy L.G."/>
            <person name="Martin F.M."/>
        </authorList>
    </citation>
    <scope>NUCLEOTIDE SEQUENCE</scope>
    <source>
        <strain evidence="1">UP504</strain>
    </source>
</reference>
<accession>A0A9P6ADD7</accession>
<dbReference type="EMBL" id="MU129317">
    <property type="protein sequence ID" value="KAF9503674.1"/>
    <property type="molecule type" value="Genomic_DNA"/>
</dbReference>
<dbReference type="AlphaFoldDB" id="A0A9P6ADD7"/>
<sequence length="121" mass="13467">MAGVLYIGETYMIYPSFVPPARERASGPSFLGVPYPALISHSQTLPHHRTIIFPTTTSNSQPRMAAHCIKVKAYLMKQQRELWVEIAPHPRVISKVTANEKQTDKVARIPGDVETAKARNG</sequence>
<keyword evidence="2" id="KW-1185">Reference proteome</keyword>
<comment type="caution">
    <text evidence="1">The sequence shown here is derived from an EMBL/GenBank/DDBJ whole genome shotgun (WGS) entry which is preliminary data.</text>
</comment>
<dbReference type="Proteomes" id="UP000886523">
    <property type="component" value="Unassembled WGS sequence"/>
</dbReference>
<organism evidence="1 2">
    <name type="scientific">Hydnum rufescens UP504</name>
    <dbReference type="NCBI Taxonomy" id="1448309"/>
    <lineage>
        <taxon>Eukaryota</taxon>
        <taxon>Fungi</taxon>
        <taxon>Dikarya</taxon>
        <taxon>Basidiomycota</taxon>
        <taxon>Agaricomycotina</taxon>
        <taxon>Agaricomycetes</taxon>
        <taxon>Cantharellales</taxon>
        <taxon>Hydnaceae</taxon>
        <taxon>Hydnum</taxon>
    </lineage>
</organism>
<proteinExistence type="predicted"/>
<evidence type="ECO:0000313" key="2">
    <source>
        <dbReference type="Proteomes" id="UP000886523"/>
    </source>
</evidence>
<name>A0A9P6ADD7_9AGAM</name>
<evidence type="ECO:0000313" key="1">
    <source>
        <dbReference type="EMBL" id="KAF9503674.1"/>
    </source>
</evidence>
<gene>
    <name evidence="1" type="ORF">BS47DRAFT_778789</name>
</gene>
<protein>
    <submittedName>
        <fullName evidence="1">Uncharacterized protein</fullName>
    </submittedName>
</protein>